<dbReference type="SUPFAM" id="SSF53335">
    <property type="entry name" value="S-adenosyl-L-methionine-dependent methyltransferases"/>
    <property type="match status" value="1"/>
</dbReference>
<evidence type="ECO:0000313" key="5">
    <source>
        <dbReference type="Proteomes" id="UP000678317"/>
    </source>
</evidence>
<sequence>MSTENQTPRHETPLRGRGLRTAEGWIRVGASAGMYSDGIEDELTELFLGEDDLRSTSTDLARHAAGPAQAFQLDADRANVVRGLAIAPDARVLEIGAGMGAITRYLGERAGLVDAIEPAMARARAARARTRDLANVEVFMGSHDDVPAEPTYDVVVVVGVLEYVGAGSADPQPYVDFLRHLGRCLKPGGTVAVAIENKLGVKYLVGAPEDHTDGIFDGIEGYPAGPAVRTFSRAELEALFVEAGLTPTTRAVFPDHKLTRAVMDVDALTATAPELLRNLPAFPSPDLRSPRPRLADEELVWRSFVDAGLAADVANSFLVLASPDGAQTLWPDDLGAVYFSRSRREGYAFQKRVVRTGDGLRIERIPVADPDAGAAIVVRSQDEPFVQGPTMLEMASTASFPEIAELVRRWRAELAAADLSGGTPLDLVPNNLVVSGDDLVPVDQEWFAPGWSVDRVMRRGLLWFAAMLVRRTPPSRWVGFATVRDVAVALGAATGFDERGEWLELALDEEAEFFALIGRRLDDDPSAEAARRRADLASMLDDAVEDLPLGTRLPDLFERVRGHLVTAEQSNAHLLSELEQARVAQEVLDRAAEDLVRAQEEAAAAAADVAAAQEAARRSEQKTRSAEAHQAFTAQRVGVAEERYGRQAARADHAEAALAAMRGSRAFKAIGRYYRLVDRLAPVGSRRRRAYSALLRRTVVLLRVLTGRRAAPVAPGPLRVPAAQEPLVTVVVPVYGKWDYTERCLRALAQTRGDVPFEVVVVDDRSPDDSLARLREVEGVRVVAHEVNTGYVGACNSGIAAARGELVVLLNNDTRVDPDWLEPLVRVMDDPTVGLVGSRLIYPDGRLQEAGGIIFSDASGWNYGKFCEPEDPAFTYRRDVDYVSGASIMVRREVLERLGGLDTRFAPAYYDDADLAFSVRALGLRTVYEPTSVVVHDEGISHGTDETSGIKAYQVVNRAKFQEKWASELALHLPPDAALVQRAARRLHGNGIVVVIDHYVPRADEDAGSVRMLAMMRALRQLGFAVFFVPDNRHRSEPYTRTLQDMGVEVLYGHGNLGTLLIELREDLVAVVASRVTVAWGYVVQVRSLVPEVPLVFDTVDLHFLREERAAQLAGLEGLPPKAVALRELELAMVRAADATVVVSSFERDLLTTLVPEARVRVLPTVHEQRPDAADVTPQGREGVLFVGSFAHPPNADGLRWFTSEVLPLLEAARPGLRVDVVGRDPLPELVESAPPGVTYHGWVEDLAPLYAGARVVIAPLRFGAGVKGKIGEAMSHGVPVVMTPVGAEGMDIRDGETAVVADDAAGFAAGVLTLLEDDETWTALSHAARDHIEQVFGTARFTELLADLLPTRDDVRAGLSESAAVAS</sequence>
<organism evidence="4 5">
    <name type="scientific">Cellulomonas fengjieae</name>
    <dbReference type="NCBI Taxonomy" id="2819978"/>
    <lineage>
        <taxon>Bacteria</taxon>
        <taxon>Bacillati</taxon>
        <taxon>Actinomycetota</taxon>
        <taxon>Actinomycetes</taxon>
        <taxon>Micrococcales</taxon>
        <taxon>Cellulomonadaceae</taxon>
        <taxon>Cellulomonas</taxon>
    </lineage>
</organism>
<name>A0ABS3SDQ0_9CELL</name>
<evidence type="ECO:0000256" key="1">
    <source>
        <dbReference type="SAM" id="Coils"/>
    </source>
</evidence>
<dbReference type="Gene3D" id="3.40.50.2000">
    <property type="entry name" value="Glycogen Phosphorylase B"/>
    <property type="match status" value="1"/>
</dbReference>
<dbReference type="SUPFAM" id="SSF53448">
    <property type="entry name" value="Nucleotide-diphospho-sugar transferases"/>
    <property type="match status" value="1"/>
</dbReference>
<protein>
    <submittedName>
        <fullName evidence="4">Glycosyltransferase</fullName>
    </submittedName>
</protein>
<dbReference type="PANTHER" id="PTHR43179">
    <property type="entry name" value="RHAMNOSYLTRANSFERASE WBBL"/>
    <property type="match status" value="1"/>
</dbReference>
<proteinExistence type="predicted"/>
<evidence type="ECO:0000259" key="2">
    <source>
        <dbReference type="Pfam" id="PF00535"/>
    </source>
</evidence>
<feature type="domain" description="Glycosyltransferase 2-like" evidence="2">
    <location>
        <begin position="729"/>
        <end position="898"/>
    </location>
</feature>
<dbReference type="Gene3D" id="3.90.550.10">
    <property type="entry name" value="Spore Coat Polysaccharide Biosynthesis Protein SpsA, Chain A"/>
    <property type="match status" value="1"/>
</dbReference>
<dbReference type="Pfam" id="PF08242">
    <property type="entry name" value="Methyltransf_12"/>
    <property type="match status" value="1"/>
</dbReference>
<reference evidence="4 5" key="1">
    <citation type="submission" date="2021-03" db="EMBL/GenBank/DDBJ databases">
        <title>novel species in genus Cellulomonas.</title>
        <authorList>
            <person name="Zhang G."/>
        </authorList>
    </citation>
    <scope>NUCLEOTIDE SEQUENCE [LARGE SCALE GENOMIC DNA]</scope>
    <source>
        <strain evidence="5">zg-ZUI188</strain>
    </source>
</reference>
<evidence type="ECO:0000313" key="4">
    <source>
        <dbReference type="EMBL" id="MBO3083857.1"/>
    </source>
</evidence>
<dbReference type="InterPro" id="IPR029063">
    <property type="entry name" value="SAM-dependent_MTases_sf"/>
</dbReference>
<feature type="coiled-coil region" evidence="1">
    <location>
        <begin position="581"/>
        <end position="622"/>
    </location>
</feature>
<dbReference type="InterPro" id="IPR001173">
    <property type="entry name" value="Glyco_trans_2-like"/>
</dbReference>
<evidence type="ECO:0000259" key="3">
    <source>
        <dbReference type="Pfam" id="PF08242"/>
    </source>
</evidence>
<dbReference type="Proteomes" id="UP000678317">
    <property type="component" value="Unassembled WGS sequence"/>
</dbReference>
<gene>
    <name evidence="4" type="ORF">J4035_04320</name>
</gene>
<dbReference type="SUPFAM" id="SSF53756">
    <property type="entry name" value="UDP-Glycosyltransferase/glycogen phosphorylase"/>
    <property type="match status" value="1"/>
</dbReference>
<dbReference type="RefSeq" id="WP_208288682.1">
    <property type="nucleotide sequence ID" value="NZ_CP074404.1"/>
</dbReference>
<dbReference type="InterPro" id="IPR029044">
    <property type="entry name" value="Nucleotide-diphossugar_trans"/>
</dbReference>
<dbReference type="PANTHER" id="PTHR43179:SF7">
    <property type="entry name" value="RHAMNOSYLTRANSFERASE WBBL"/>
    <property type="match status" value="1"/>
</dbReference>
<dbReference type="CDD" id="cd03801">
    <property type="entry name" value="GT4_PimA-like"/>
    <property type="match status" value="1"/>
</dbReference>
<feature type="domain" description="Methyltransferase type 12" evidence="3">
    <location>
        <begin position="93"/>
        <end position="190"/>
    </location>
</feature>
<keyword evidence="5" id="KW-1185">Reference proteome</keyword>
<accession>A0ABS3SDQ0</accession>
<dbReference type="CDD" id="cd02440">
    <property type="entry name" value="AdoMet_MTases"/>
    <property type="match status" value="1"/>
</dbReference>
<dbReference type="InterPro" id="IPR013217">
    <property type="entry name" value="Methyltransf_12"/>
</dbReference>
<dbReference type="Pfam" id="PF00535">
    <property type="entry name" value="Glycos_transf_2"/>
    <property type="match status" value="1"/>
</dbReference>
<dbReference type="Gene3D" id="3.40.50.150">
    <property type="entry name" value="Vaccinia Virus protein VP39"/>
    <property type="match status" value="1"/>
</dbReference>
<dbReference type="CDD" id="cd04186">
    <property type="entry name" value="GT_2_like_c"/>
    <property type="match status" value="1"/>
</dbReference>
<dbReference type="EMBL" id="JAGFBM010000001">
    <property type="protein sequence ID" value="MBO3083857.1"/>
    <property type="molecule type" value="Genomic_DNA"/>
</dbReference>
<comment type="caution">
    <text evidence="4">The sequence shown here is derived from an EMBL/GenBank/DDBJ whole genome shotgun (WGS) entry which is preliminary data.</text>
</comment>
<dbReference type="Pfam" id="PF13692">
    <property type="entry name" value="Glyco_trans_1_4"/>
    <property type="match status" value="1"/>
</dbReference>
<keyword evidence="1" id="KW-0175">Coiled coil</keyword>